<feature type="domain" description="Globin" evidence="6">
    <location>
        <begin position="2"/>
        <end position="151"/>
    </location>
</feature>
<dbReference type="OrthoDB" id="3213438at2"/>
<gene>
    <name evidence="7" type="ordered locus">DGo_PC0266</name>
</gene>
<dbReference type="HOGENOM" id="CLU_003827_13_3_0"/>
<evidence type="ECO:0000256" key="5">
    <source>
        <dbReference type="RuleBase" id="RU000356"/>
    </source>
</evidence>
<keyword evidence="1 5" id="KW-0349">Heme</keyword>
<dbReference type="GO" id="GO:0046210">
    <property type="term" value="P:nitric oxide catabolic process"/>
    <property type="evidence" value="ECO:0007669"/>
    <property type="project" value="TreeGrafter"/>
</dbReference>
<dbReference type="Proteomes" id="UP000007575">
    <property type="component" value="Plasmid P3"/>
</dbReference>
<keyword evidence="8" id="KW-1185">Reference proteome</keyword>
<dbReference type="GO" id="GO:0071949">
    <property type="term" value="F:FAD binding"/>
    <property type="evidence" value="ECO:0007669"/>
    <property type="project" value="TreeGrafter"/>
</dbReference>
<dbReference type="AlphaFoldDB" id="H8H3G1"/>
<keyword evidence="4" id="KW-0408">Iron</keyword>
<evidence type="ECO:0000259" key="6">
    <source>
        <dbReference type="PROSITE" id="PS01033"/>
    </source>
</evidence>
<dbReference type="InterPro" id="IPR000971">
    <property type="entry name" value="Globin"/>
</dbReference>
<keyword evidence="7" id="KW-0223">Dioxygenase</keyword>
<dbReference type="PATRIC" id="fig|745776.4.peg.3980"/>
<evidence type="ECO:0000256" key="4">
    <source>
        <dbReference type="ARBA" id="ARBA00023004"/>
    </source>
</evidence>
<accession>H8H3G1</accession>
<dbReference type="GO" id="GO:0046872">
    <property type="term" value="F:metal ion binding"/>
    <property type="evidence" value="ECO:0007669"/>
    <property type="project" value="UniProtKB-KW"/>
</dbReference>
<dbReference type="GO" id="GO:0005344">
    <property type="term" value="F:oxygen carrier activity"/>
    <property type="evidence" value="ECO:0007669"/>
    <property type="project" value="UniProtKB-KW"/>
</dbReference>
<keyword evidence="2 5" id="KW-0561">Oxygen transport</keyword>
<evidence type="ECO:0000313" key="7">
    <source>
        <dbReference type="EMBL" id="AFD28058.1"/>
    </source>
</evidence>
<organism evidence="7 8">
    <name type="scientific">Deinococcus gobiensis (strain DSM 21396 / JCM 16679 / CGMCC 1.7299 / I-0)</name>
    <dbReference type="NCBI Taxonomy" id="745776"/>
    <lineage>
        <taxon>Bacteria</taxon>
        <taxon>Thermotogati</taxon>
        <taxon>Deinococcota</taxon>
        <taxon>Deinococci</taxon>
        <taxon>Deinococcales</taxon>
        <taxon>Deinococcaceae</taxon>
        <taxon>Deinococcus</taxon>
    </lineage>
</organism>
<dbReference type="PANTHER" id="PTHR43396:SF3">
    <property type="entry name" value="FLAVOHEMOPROTEIN"/>
    <property type="match status" value="1"/>
</dbReference>
<protein>
    <submittedName>
        <fullName evidence="7">Putative nitric oxide dioxygenase</fullName>
    </submittedName>
</protein>
<geneLocation type="plasmid" evidence="7 8">
    <name>P3</name>
</geneLocation>
<dbReference type="eggNOG" id="COG1017">
    <property type="taxonomic scope" value="Bacteria"/>
</dbReference>
<dbReference type="Gene3D" id="1.10.490.10">
    <property type="entry name" value="Globins"/>
    <property type="match status" value="1"/>
</dbReference>
<comment type="similarity">
    <text evidence="5">Belongs to the globin family.</text>
</comment>
<dbReference type="KEGG" id="dgo:DGo_PC0266"/>
<keyword evidence="7" id="KW-0560">Oxidoreductase</keyword>
<dbReference type="PROSITE" id="PS01033">
    <property type="entry name" value="GLOBIN"/>
    <property type="match status" value="1"/>
</dbReference>
<dbReference type="PANTHER" id="PTHR43396">
    <property type="entry name" value="FLAVOHEMOPROTEIN"/>
    <property type="match status" value="1"/>
</dbReference>
<evidence type="ECO:0000256" key="1">
    <source>
        <dbReference type="ARBA" id="ARBA00022617"/>
    </source>
</evidence>
<dbReference type="EMBL" id="CP002194">
    <property type="protein sequence ID" value="AFD28058.1"/>
    <property type="molecule type" value="Genomic_DNA"/>
</dbReference>
<dbReference type="GO" id="GO:0071500">
    <property type="term" value="P:cellular response to nitrosative stress"/>
    <property type="evidence" value="ECO:0007669"/>
    <property type="project" value="TreeGrafter"/>
</dbReference>
<dbReference type="GO" id="GO:0008941">
    <property type="term" value="F:nitric oxide dioxygenase NAD(P)H activity"/>
    <property type="evidence" value="ECO:0007669"/>
    <property type="project" value="TreeGrafter"/>
</dbReference>
<keyword evidence="3" id="KW-0479">Metal-binding</keyword>
<evidence type="ECO:0000313" key="8">
    <source>
        <dbReference type="Proteomes" id="UP000007575"/>
    </source>
</evidence>
<keyword evidence="5" id="KW-0813">Transport</keyword>
<evidence type="ECO:0000256" key="2">
    <source>
        <dbReference type="ARBA" id="ARBA00022621"/>
    </source>
</evidence>
<dbReference type="Pfam" id="PF00042">
    <property type="entry name" value="Globin"/>
    <property type="match status" value="1"/>
</dbReference>
<dbReference type="RefSeq" id="WP_014682968.1">
    <property type="nucleotide sequence ID" value="NC_017771.1"/>
</dbReference>
<name>H8H3G1_DEIGI</name>
<dbReference type="SUPFAM" id="SSF46458">
    <property type="entry name" value="Globin-like"/>
    <property type="match status" value="1"/>
</dbReference>
<dbReference type="GO" id="GO:0019825">
    <property type="term" value="F:oxygen binding"/>
    <property type="evidence" value="ECO:0007669"/>
    <property type="project" value="InterPro"/>
</dbReference>
<dbReference type="GO" id="GO:0020037">
    <property type="term" value="F:heme binding"/>
    <property type="evidence" value="ECO:0007669"/>
    <property type="project" value="InterPro"/>
</dbReference>
<reference evidence="7 8" key="1">
    <citation type="journal article" date="2012" name="PLoS ONE">
        <title>Genome sequence and transcriptome analysis of the radioresistant bacterium Deinococcus gobiensis: insights into the extreme environmental adaptations.</title>
        <authorList>
            <person name="Yuan M."/>
            <person name="Chen M."/>
            <person name="Zhang W."/>
            <person name="Lu W."/>
            <person name="Wang J."/>
            <person name="Yang M."/>
            <person name="Zhao P."/>
            <person name="Tang R."/>
            <person name="Li X."/>
            <person name="Hao Y."/>
            <person name="Zhou Z."/>
            <person name="Zhan Y."/>
            <person name="Yu H."/>
            <person name="Teng C."/>
            <person name="Yan Y."/>
            <person name="Ping S."/>
            <person name="Wang Y."/>
            <person name="Lin M."/>
        </authorList>
    </citation>
    <scope>NUCLEOTIDE SEQUENCE [LARGE SCALE GENOMIC DNA]</scope>
    <source>
        <strain evidence="8">DSM 21396 / JCM 16679 / CGMCC 1.7299 / I-0</strain>
        <plasmid evidence="7">P3</plasmid>
    </source>
</reference>
<dbReference type="InterPro" id="IPR012292">
    <property type="entry name" value="Globin/Proto"/>
</dbReference>
<keyword evidence="7" id="KW-0614">Plasmid</keyword>
<proteinExistence type="inferred from homology"/>
<evidence type="ECO:0000256" key="3">
    <source>
        <dbReference type="ARBA" id="ARBA00022723"/>
    </source>
</evidence>
<sequence length="167" mass="18822">MLLTDIERAHIRRTWRLVEQAALLETATKIFYDDLFATHPEYRDQFPKDLSGQITKLAKTLDFAVKSLDWDSGDWQGGAVERNSDLFYILTAMGRRHQRLYRVTNDQYGPVGASLLTALDLGLGQAFTPEVKTAWTKLYGLIAQTMQLGAVMRTPEDRAKAIQGATS</sequence>
<dbReference type="InterPro" id="IPR009050">
    <property type="entry name" value="Globin-like_sf"/>
</dbReference>